<protein>
    <recommendedName>
        <fullName evidence="3">DUF2294 family protein</fullName>
    </recommendedName>
</protein>
<evidence type="ECO:0008006" key="3">
    <source>
        <dbReference type="Google" id="ProtNLM"/>
    </source>
</evidence>
<comment type="caution">
    <text evidence="1">The sequence shown here is derived from an EMBL/GenBank/DDBJ whole genome shotgun (WGS) entry which is preliminary data.</text>
</comment>
<dbReference type="EMBL" id="JBHSMJ010000027">
    <property type="protein sequence ID" value="MFC5450664.1"/>
    <property type="molecule type" value="Genomic_DNA"/>
</dbReference>
<sequence length="123" mass="14545">MSNNTNNAYLAMRIQSIILEEYKNEVNGKPKATLKFFVRDKVVQKAFPKDVFTFTGEDMVLERARDGMTPATKKVFFKLIERVLHNYKKIDYAHIAISYELNAERSIEDMRIEIEEEKHYKYS</sequence>
<name>A0ABW0KBJ5_9BACL</name>
<reference evidence="2" key="1">
    <citation type="journal article" date="2019" name="Int. J. Syst. Evol. Microbiol.">
        <title>The Global Catalogue of Microorganisms (GCM) 10K type strain sequencing project: providing services to taxonomists for standard genome sequencing and annotation.</title>
        <authorList>
            <consortium name="The Broad Institute Genomics Platform"/>
            <consortium name="The Broad Institute Genome Sequencing Center for Infectious Disease"/>
            <person name="Wu L."/>
            <person name="Ma J."/>
        </authorList>
    </citation>
    <scope>NUCLEOTIDE SEQUENCE [LARGE SCALE GENOMIC DNA]</scope>
    <source>
        <strain evidence="2">KACC 11904</strain>
    </source>
</reference>
<organism evidence="1 2">
    <name type="scientific">Paenibacillus aestuarii</name>
    <dbReference type="NCBI Taxonomy" id="516965"/>
    <lineage>
        <taxon>Bacteria</taxon>
        <taxon>Bacillati</taxon>
        <taxon>Bacillota</taxon>
        <taxon>Bacilli</taxon>
        <taxon>Bacillales</taxon>
        <taxon>Paenibacillaceae</taxon>
        <taxon>Paenibacillus</taxon>
    </lineage>
</organism>
<gene>
    <name evidence="1" type="ORF">ACFPOG_20640</name>
</gene>
<evidence type="ECO:0000313" key="2">
    <source>
        <dbReference type="Proteomes" id="UP001596044"/>
    </source>
</evidence>
<proteinExistence type="predicted"/>
<keyword evidence="2" id="KW-1185">Reference proteome</keyword>
<accession>A0ABW0KBJ5</accession>
<dbReference type="Proteomes" id="UP001596044">
    <property type="component" value="Unassembled WGS sequence"/>
</dbReference>
<dbReference type="RefSeq" id="WP_377525741.1">
    <property type="nucleotide sequence ID" value="NZ_JBHSMJ010000027.1"/>
</dbReference>
<evidence type="ECO:0000313" key="1">
    <source>
        <dbReference type="EMBL" id="MFC5450664.1"/>
    </source>
</evidence>